<protein>
    <submittedName>
        <fullName evidence="4">Putative uridylyltransferase</fullName>
        <ecNumber evidence="4">2.7.7.-</ecNumber>
    </submittedName>
</protein>
<dbReference type="Proteomes" id="UP000188273">
    <property type="component" value="Chromosome"/>
</dbReference>
<dbReference type="AlphaFoldDB" id="A0A1Q2HN76"/>
<dbReference type="GO" id="GO:0070569">
    <property type="term" value="F:uridylyltransferase activity"/>
    <property type="evidence" value="ECO:0007669"/>
    <property type="project" value="InterPro"/>
</dbReference>
<evidence type="ECO:0000256" key="3">
    <source>
        <dbReference type="ARBA" id="ARBA00022695"/>
    </source>
</evidence>
<dbReference type="InterPro" id="IPR039741">
    <property type="entry name" value="UDP-sugar_pyrophosphorylase"/>
</dbReference>
<evidence type="ECO:0000256" key="2">
    <source>
        <dbReference type="ARBA" id="ARBA00022679"/>
    </source>
</evidence>
<dbReference type="InterPro" id="IPR029044">
    <property type="entry name" value="Nucleotide-diphossugar_trans"/>
</dbReference>
<keyword evidence="5" id="KW-1185">Reference proteome</keyword>
<evidence type="ECO:0000313" key="5">
    <source>
        <dbReference type="Proteomes" id="UP000188273"/>
    </source>
</evidence>
<dbReference type="EMBL" id="CP019633">
    <property type="protein sequence ID" value="AQQ08715.1"/>
    <property type="molecule type" value="Genomic_DNA"/>
</dbReference>
<dbReference type="CDD" id="cd04193">
    <property type="entry name" value="UDPGlcNAc_PPase"/>
    <property type="match status" value="1"/>
</dbReference>
<organism evidence="4 5">
    <name type="scientific">Sedimentisphaera cyanobacteriorum</name>
    <dbReference type="NCBI Taxonomy" id="1940790"/>
    <lineage>
        <taxon>Bacteria</taxon>
        <taxon>Pseudomonadati</taxon>
        <taxon>Planctomycetota</taxon>
        <taxon>Phycisphaerae</taxon>
        <taxon>Sedimentisphaerales</taxon>
        <taxon>Sedimentisphaeraceae</taxon>
        <taxon>Sedimentisphaera</taxon>
    </lineage>
</organism>
<dbReference type="Pfam" id="PF01704">
    <property type="entry name" value="UDPGP"/>
    <property type="match status" value="1"/>
</dbReference>
<keyword evidence="2 4" id="KW-0808">Transferase</keyword>
<name>A0A1Q2HN76_9BACT</name>
<dbReference type="STRING" id="1940790.L21SP3_00504"/>
<dbReference type="PANTHER" id="PTHR11952">
    <property type="entry name" value="UDP- GLUCOSE PYROPHOSPHORYLASE"/>
    <property type="match status" value="1"/>
</dbReference>
<dbReference type="PANTHER" id="PTHR11952:SF2">
    <property type="entry name" value="LD24639P"/>
    <property type="match status" value="1"/>
</dbReference>
<dbReference type="EC" id="2.7.7.-" evidence="4"/>
<evidence type="ECO:0000313" key="4">
    <source>
        <dbReference type="EMBL" id="AQQ08715.1"/>
    </source>
</evidence>
<keyword evidence="3 4" id="KW-0548">Nucleotidyltransferase</keyword>
<dbReference type="Gene3D" id="3.90.550.10">
    <property type="entry name" value="Spore Coat Polysaccharide Biosynthesis Protein SpsA, Chain A"/>
    <property type="match status" value="1"/>
</dbReference>
<dbReference type="OrthoDB" id="9806910at2"/>
<sequence>MSITERYEKLKNQLNQIGQEHLLRFWEELEETKKEKLLRDIEQLEFENIPSWVEKYVKQEYSVEIPSKFDPAPYFKAEPPKGQEETYADAKAAGEDLIREGKVGAFVVAGGQGTRLGFGGPKGCYPVSPVKNKTLFQIFAETIIFASRKYGAKIPWYIMTSPLNHNATVQAFEDNNYFGLDKNDVFMFEQGTMPNFQFDGKIFLAEKDEIAKSPDGHGGSLKALYASGAVADMNRRGIEHLSYFQVDNPLIQIIDPLFIGLHAKADAEMSSKTLIKGYPKEKVGNFCLVNGRVNVIEYSDLPDEEAEKKNPDGSPVFQLGSIAIHIISRSFIEDINSEGFALPFHKAVKKIPHVNEAGEKIKPEEKNGIKLETFVFDALPMAGESVILETLREEEFAPVKNKEGVDSPAVTREMMTERAAKWLEAAGVDIPRNSEGKADCVIEMSPLFAACINDIIEKKSELPKFEAGKTYYLE</sequence>
<proteinExistence type="inferred from homology"/>
<evidence type="ECO:0000256" key="1">
    <source>
        <dbReference type="ARBA" id="ARBA00010401"/>
    </source>
</evidence>
<dbReference type="KEGG" id="pbu:L21SP3_00504"/>
<dbReference type="InterPro" id="IPR002618">
    <property type="entry name" value="UDPGP_fam"/>
</dbReference>
<gene>
    <name evidence="4" type="ORF">L21SP3_00504</name>
</gene>
<reference evidence="5" key="1">
    <citation type="submission" date="2017-02" db="EMBL/GenBank/DDBJ databases">
        <title>Comparative genomics and description of representatives of a novel lineage of planctomycetes thriving in anoxic sediments.</title>
        <authorList>
            <person name="Spring S."/>
            <person name="Bunk B."/>
            <person name="Sproer C."/>
            <person name="Klenk H.-P."/>
        </authorList>
    </citation>
    <scope>NUCLEOTIDE SEQUENCE [LARGE SCALE GENOMIC DNA]</scope>
    <source>
        <strain evidence="5">L21-RPul-D3</strain>
    </source>
</reference>
<comment type="similarity">
    <text evidence="1">Belongs to the UDPGP type 1 family.</text>
</comment>
<dbReference type="RefSeq" id="WP_077539194.1">
    <property type="nucleotide sequence ID" value="NZ_CP019633.1"/>
</dbReference>
<dbReference type="SUPFAM" id="SSF53448">
    <property type="entry name" value="Nucleotide-diphospho-sugar transferases"/>
    <property type="match status" value="1"/>
</dbReference>
<accession>A0A1Q2HN76</accession>